<feature type="transmembrane region" description="Helical" evidence="1">
    <location>
        <begin position="231"/>
        <end position="253"/>
    </location>
</feature>
<evidence type="ECO:0000313" key="3">
    <source>
        <dbReference type="Proteomes" id="UP000176897"/>
    </source>
</evidence>
<comment type="caution">
    <text evidence="2">The sequence shown here is derived from an EMBL/GenBank/DDBJ whole genome shotgun (WGS) entry which is preliminary data.</text>
</comment>
<keyword evidence="1" id="KW-0812">Transmembrane</keyword>
<feature type="transmembrane region" description="Helical" evidence="1">
    <location>
        <begin position="56"/>
        <end position="74"/>
    </location>
</feature>
<dbReference type="AlphaFoldDB" id="A0A1F7UUD8"/>
<feature type="transmembrane region" description="Helical" evidence="1">
    <location>
        <begin position="22"/>
        <end position="44"/>
    </location>
</feature>
<sequence length="265" mass="30562">MKKYWTIFRVELENTIAFRGPAFIWMLFDLLWIVVYPFIWVFIIRAQGGEIQGWNVTAIILYFVFMAVMNNFILMHPEVHVGDEIYTGNFSNYIVKPLSYLMNAFIHETAWKVVRTILFVPILFLLILIILRLGGFTIHANQAPFAILVALLAVPIYFLSAFIIGLTSFWLEDSSIARTIFWTTSGLFGGQYAPFELMPRFLDRIASALPFKYAIYFPLRVASQTMSSAEILRGVLMQVIWMIALFILAKLVWKKGLTRYSAVGR</sequence>
<dbReference type="Proteomes" id="UP000176897">
    <property type="component" value="Unassembled WGS sequence"/>
</dbReference>
<protein>
    <recommendedName>
        <fullName evidence="4">ABC transporter permease</fullName>
    </recommendedName>
</protein>
<feature type="transmembrane region" description="Helical" evidence="1">
    <location>
        <begin position="145"/>
        <end position="170"/>
    </location>
</feature>
<reference evidence="2 3" key="1">
    <citation type="journal article" date="2016" name="Nat. Commun.">
        <title>Thousands of microbial genomes shed light on interconnected biogeochemical processes in an aquifer system.</title>
        <authorList>
            <person name="Anantharaman K."/>
            <person name="Brown C.T."/>
            <person name="Hug L.A."/>
            <person name="Sharon I."/>
            <person name="Castelle C.J."/>
            <person name="Probst A.J."/>
            <person name="Thomas B.C."/>
            <person name="Singh A."/>
            <person name="Wilkins M.J."/>
            <person name="Karaoz U."/>
            <person name="Brodie E.L."/>
            <person name="Williams K.H."/>
            <person name="Hubbard S.S."/>
            <person name="Banfield J.F."/>
        </authorList>
    </citation>
    <scope>NUCLEOTIDE SEQUENCE [LARGE SCALE GENOMIC DNA]</scope>
</reference>
<dbReference type="STRING" id="1802401.A3B21_03610"/>
<proteinExistence type="predicted"/>
<keyword evidence="1" id="KW-1133">Transmembrane helix</keyword>
<name>A0A1F7UUD8_9BACT</name>
<dbReference type="PANTHER" id="PTHR36832:SF1">
    <property type="entry name" value="SLR1174 PROTEIN"/>
    <property type="match status" value="1"/>
</dbReference>
<evidence type="ECO:0008006" key="4">
    <source>
        <dbReference type="Google" id="ProtNLM"/>
    </source>
</evidence>
<dbReference type="Pfam" id="PF06182">
    <property type="entry name" value="ABC2_membrane_6"/>
    <property type="match status" value="1"/>
</dbReference>
<organism evidence="2 3">
    <name type="scientific">Candidatus Uhrbacteria bacterium RIFCSPLOWO2_01_FULL_47_24</name>
    <dbReference type="NCBI Taxonomy" id="1802401"/>
    <lineage>
        <taxon>Bacteria</taxon>
        <taxon>Candidatus Uhriibacteriota</taxon>
    </lineage>
</organism>
<keyword evidence="1" id="KW-0472">Membrane</keyword>
<evidence type="ECO:0000256" key="1">
    <source>
        <dbReference type="SAM" id="Phobius"/>
    </source>
</evidence>
<evidence type="ECO:0000313" key="2">
    <source>
        <dbReference type="EMBL" id="OGL81277.1"/>
    </source>
</evidence>
<feature type="transmembrane region" description="Helical" evidence="1">
    <location>
        <begin position="113"/>
        <end position="133"/>
    </location>
</feature>
<accession>A0A1F7UUD8</accession>
<gene>
    <name evidence="2" type="ORF">A3B21_03610</name>
</gene>
<dbReference type="PANTHER" id="PTHR36832">
    <property type="entry name" value="SLR1174 PROTEIN-RELATED"/>
    <property type="match status" value="1"/>
</dbReference>
<dbReference type="InterPro" id="IPR010390">
    <property type="entry name" value="ABC-2_transporter-like"/>
</dbReference>
<dbReference type="EMBL" id="MGEJ01000008">
    <property type="protein sequence ID" value="OGL81277.1"/>
    <property type="molecule type" value="Genomic_DNA"/>
</dbReference>